<evidence type="ECO:0000256" key="1">
    <source>
        <dbReference type="SAM" id="Phobius"/>
    </source>
</evidence>
<dbReference type="Proteomes" id="UP001165343">
    <property type="component" value="Unassembled WGS sequence"/>
</dbReference>
<keyword evidence="1" id="KW-1133">Transmembrane helix</keyword>
<evidence type="ECO:0000313" key="2">
    <source>
        <dbReference type="EMBL" id="MCL6677877.1"/>
    </source>
</evidence>
<reference evidence="2" key="1">
    <citation type="submission" date="2022-05" db="EMBL/GenBank/DDBJ databases">
        <authorList>
            <person name="Jo J.-H."/>
            <person name="Im W.-T."/>
        </authorList>
    </citation>
    <scope>NUCLEOTIDE SEQUENCE</scope>
    <source>
        <strain evidence="2">RG327</strain>
    </source>
</reference>
<protein>
    <submittedName>
        <fullName evidence="2">Uncharacterized protein</fullName>
    </submittedName>
</protein>
<accession>A0ABT0RC96</accession>
<keyword evidence="3" id="KW-1185">Reference proteome</keyword>
<proteinExistence type="predicted"/>
<feature type="transmembrane region" description="Helical" evidence="1">
    <location>
        <begin position="37"/>
        <end position="55"/>
    </location>
</feature>
<keyword evidence="1" id="KW-0812">Transmembrane</keyword>
<sequence>MAHARTAIAANPRQFGRARPWLLEAPAETRWSLSDDAKLFAATFLGGFLFVSILIA</sequence>
<evidence type="ECO:0000313" key="3">
    <source>
        <dbReference type="Proteomes" id="UP001165343"/>
    </source>
</evidence>
<gene>
    <name evidence="2" type="ORF">LZ519_00865</name>
</gene>
<comment type="caution">
    <text evidence="2">The sequence shown here is derived from an EMBL/GenBank/DDBJ whole genome shotgun (WGS) entry which is preliminary data.</text>
</comment>
<dbReference type="EMBL" id="JAMGBC010000001">
    <property type="protein sequence ID" value="MCL6677877.1"/>
    <property type="molecule type" value="Genomic_DNA"/>
</dbReference>
<name>A0ABT0RC96_9SPHN</name>
<dbReference type="RefSeq" id="WP_249866864.1">
    <property type="nucleotide sequence ID" value="NZ_JAMGBC010000001.1"/>
</dbReference>
<organism evidence="2 3">
    <name type="scientific">Sphingomonas anseongensis</name>
    <dbReference type="NCBI Taxonomy" id="2908207"/>
    <lineage>
        <taxon>Bacteria</taxon>
        <taxon>Pseudomonadati</taxon>
        <taxon>Pseudomonadota</taxon>
        <taxon>Alphaproteobacteria</taxon>
        <taxon>Sphingomonadales</taxon>
        <taxon>Sphingomonadaceae</taxon>
        <taxon>Sphingomonas</taxon>
    </lineage>
</organism>
<keyword evidence="1" id="KW-0472">Membrane</keyword>